<organism evidence="1 2">
    <name type="scientific">Salinibacillus aidingensis</name>
    <dbReference type="NCBI Taxonomy" id="237684"/>
    <lineage>
        <taxon>Bacteria</taxon>
        <taxon>Bacillati</taxon>
        <taxon>Bacillota</taxon>
        <taxon>Bacilli</taxon>
        <taxon>Bacillales</taxon>
        <taxon>Bacillaceae</taxon>
        <taxon>Salinibacillus</taxon>
    </lineage>
</organism>
<gene>
    <name evidence="1" type="ORF">GCM10008986_00230</name>
</gene>
<protein>
    <submittedName>
        <fullName evidence="1">Uncharacterized protein</fullName>
    </submittedName>
</protein>
<comment type="caution">
    <text evidence="1">The sequence shown here is derived from an EMBL/GenBank/DDBJ whole genome shotgun (WGS) entry which is preliminary data.</text>
</comment>
<accession>A0ABN1ALW3</accession>
<proteinExistence type="predicted"/>
<dbReference type="RefSeq" id="WP_343836202.1">
    <property type="nucleotide sequence ID" value="NZ_BAAADO010000001.1"/>
</dbReference>
<reference evidence="1 2" key="1">
    <citation type="journal article" date="2019" name="Int. J. Syst. Evol. Microbiol.">
        <title>The Global Catalogue of Microorganisms (GCM) 10K type strain sequencing project: providing services to taxonomists for standard genome sequencing and annotation.</title>
        <authorList>
            <consortium name="The Broad Institute Genomics Platform"/>
            <consortium name="The Broad Institute Genome Sequencing Center for Infectious Disease"/>
            <person name="Wu L."/>
            <person name="Ma J."/>
        </authorList>
    </citation>
    <scope>NUCLEOTIDE SEQUENCE [LARGE SCALE GENOMIC DNA]</scope>
    <source>
        <strain evidence="1 2">JCM 12389</strain>
    </source>
</reference>
<evidence type="ECO:0000313" key="2">
    <source>
        <dbReference type="Proteomes" id="UP001500880"/>
    </source>
</evidence>
<dbReference type="EMBL" id="BAAADO010000001">
    <property type="protein sequence ID" value="GAA0479755.1"/>
    <property type="molecule type" value="Genomic_DNA"/>
</dbReference>
<dbReference type="Proteomes" id="UP001500880">
    <property type="component" value="Unassembled WGS sequence"/>
</dbReference>
<name>A0ABN1ALW3_9BACI</name>
<keyword evidence="2" id="KW-1185">Reference proteome</keyword>
<evidence type="ECO:0000313" key="1">
    <source>
        <dbReference type="EMBL" id="GAA0479755.1"/>
    </source>
</evidence>
<sequence>MDEVERLCDDIALIDKGTIIEKGSLSQLLQKYSKTSVYVKGNITKNTLDSFGSVQTKNDGFIVLTSDPLTTLKRLIDYFCDHSIFPDQLELARPKLEEYGWNRLCRYLYLCCAYLFNDI</sequence>